<sequence length="315" mass="33440">MIRYEWCTSLSADDTAALRSLLNRAASYDAEPEYNTIDADALAADLADPASGVRHLVVWLTPRPVALDAPLEPERVAGVIRLVPSGGGWADGTIVIDPDLRSLGIVTLLLEQEGVDVGADGWLGSGFVGIRSWARGNHPASGRIADRNLLPRTKRVWKLVRPTDEYEDGDAERVVVLASDDQPALSGFLATLGASAAETARVARGSGQSAQRRTLAVRSSASGLSAVADLDLTPVHVDEFGRCATIDYLGVDPALDGEAKRKVLSQVLIGAGAYAREAGLDGVVGYVESTDDALVAAARRTGFQHDRTDVLYEIR</sequence>
<reference evidence="1 2" key="1">
    <citation type="submission" date="2020-04" db="EMBL/GenBank/DDBJ databases">
        <title>Gordonia sp. nov. TBRC 11910.</title>
        <authorList>
            <person name="Suriyachadkun C."/>
        </authorList>
    </citation>
    <scope>NUCLEOTIDE SEQUENCE [LARGE SCALE GENOMIC DNA]</scope>
    <source>
        <strain evidence="1 2">TBRC 11910</strain>
    </source>
</reference>
<dbReference type="RefSeq" id="WP_170196203.1">
    <property type="nucleotide sequence ID" value="NZ_JABBNB010000026.1"/>
</dbReference>
<dbReference type="GO" id="GO:0016740">
    <property type="term" value="F:transferase activity"/>
    <property type="evidence" value="ECO:0007669"/>
    <property type="project" value="UniProtKB-KW"/>
</dbReference>
<organism evidence="1 2">
    <name type="scientific">Gordonia asplenii</name>
    <dbReference type="NCBI Taxonomy" id="2725283"/>
    <lineage>
        <taxon>Bacteria</taxon>
        <taxon>Bacillati</taxon>
        <taxon>Actinomycetota</taxon>
        <taxon>Actinomycetes</taxon>
        <taxon>Mycobacteriales</taxon>
        <taxon>Gordoniaceae</taxon>
        <taxon>Gordonia</taxon>
    </lineage>
</organism>
<accession>A0A848L3R3</accession>
<dbReference type="Gene3D" id="3.40.630.30">
    <property type="match status" value="1"/>
</dbReference>
<evidence type="ECO:0000313" key="1">
    <source>
        <dbReference type="EMBL" id="NMO03695.1"/>
    </source>
</evidence>
<protein>
    <submittedName>
        <fullName evidence="1">N-acetyltransferase</fullName>
    </submittedName>
</protein>
<keyword evidence="1" id="KW-0808">Transferase</keyword>
<dbReference type="Proteomes" id="UP000550729">
    <property type="component" value="Unassembled WGS sequence"/>
</dbReference>
<comment type="caution">
    <text evidence="1">The sequence shown here is derived from an EMBL/GenBank/DDBJ whole genome shotgun (WGS) entry which is preliminary data.</text>
</comment>
<dbReference type="EMBL" id="JABBNB010000026">
    <property type="protein sequence ID" value="NMO03695.1"/>
    <property type="molecule type" value="Genomic_DNA"/>
</dbReference>
<gene>
    <name evidence="1" type="ORF">HH308_20985</name>
</gene>
<dbReference type="AlphaFoldDB" id="A0A848L3R3"/>
<dbReference type="SUPFAM" id="SSF55729">
    <property type="entry name" value="Acyl-CoA N-acyltransferases (Nat)"/>
    <property type="match status" value="1"/>
</dbReference>
<evidence type="ECO:0000313" key="2">
    <source>
        <dbReference type="Proteomes" id="UP000550729"/>
    </source>
</evidence>
<name>A0A848L3R3_9ACTN</name>
<keyword evidence="2" id="KW-1185">Reference proteome</keyword>
<dbReference type="InterPro" id="IPR016181">
    <property type="entry name" value="Acyl_CoA_acyltransferase"/>
</dbReference>
<proteinExistence type="predicted"/>